<keyword evidence="2" id="KW-1185">Reference proteome</keyword>
<protein>
    <submittedName>
        <fullName evidence="1">Uncharacterized protein</fullName>
    </submittedName>
</protein>
<accession>A0A9P7YNL5</accession>
<sequence length="222" mass="26203">MHSTEDLISPREPIDDQAPFVNTINMVKIRPDAQLFVECPMADRRIEIEINWQPLHGRRAQKIIFEVIWSYTLLHLPEDTGYFYEVKCQPLKTGWQNGTIVKKGIWLGLHINHGVDFDPFYNTEEIGISWYREDELRDAKEILWHSAECHEIPNAQIHKMSRRNGAPRDEELVEDHREQTRFKKCVRKWEEMKADRRLRNIYVDDPESGLATLGDVIADRPK</sequence>
<proteinExistence type="predicted"/>
<evidence type="ECO:0000313" key="2">
    <source>
        <dbReference type="Proteomes" id="UP000824998"/>
    </source>
</evidence>
<comment type="caution">
    <text evidence="1">The sequence shown here is derived from an EMBL/GenBank/DDBJ whole genome shotgun (WGS) entry which is preliminary data.</text>
</comment>
<name>A0A9P7YNL5_9HELO</name>
<evidence type="ECO:0000313" key="1">
    <source>
        <dbReference type="EMBL" id="KAG9236522.1"/>
    </source>
</evidence>
<dbReference type="AlphaFoldDB" id="A0A9P7YNL5"/>
<gene>
    <name evidence="1" type="ORF">BJ875DRAFT_482169</name>
</gene>
<dbReference type="Proteomes" id="UP000824998">
    <property type="component" value="Unassembled WGS sequence"/>
</dbReference>
<reference evidence="1" key="1">
    <citation type="journal article" date="2021" name="IMA Fungus">
        <title>Genomic characterization of three marine fungi, including Emericellopsis atlantica sp. nov. with signatures of a generalist lifestyle and marine biomass degradation.</title>
        <authorList>
            <person name="Hagestad O.C."/>
            <person name="Hou L."/>
            <person name="Andersen J.H."/>
            <person name="Hansen E.H."/>
            <person name="Altermark B."/>
            <person name="Li C."/>
            <person name="Kuhnert E."/>
            <person name="Cox R.J."/>
            <person name="Crous P.W."/>
            <person name="Spatafora J.W."/>
            <person name="Lail K."/>
            <person name="Amirebrahimi M."/>
            <person name="Lipzen A."/>
            <person name="Pangilinan J."/>
            <person name="Andreopoulos W."/>
            <person name="Hayes R.D."/>
            <person name="Ng V."/>
            <person name="Grigoriev I.V."/>
            <person name="Jackson S.A."/>
            <person name="Sutton T.D.S."/>
            <person name="Dobson A.D.W."/>
            <person name="Rama T."/>
        </authorList>
    </citation>
    <scope>NUCLEOTIDE SEQUENCE</scope>
    <source>
        <strain evidence="1">TRa018bII</strain>
    </source>
</reference>
<organism evidence="1 2">
    <name type="scientific">Amylocarpus encephaloides</name>
    <dbReference type="NCBI Taxonomy" id="45428"/>
    <lineage>
        <taxon>Eukaryota</taxon>
        <taxon>Fungi</taxon>
        <taxon>Dikarya</taxon>
        <taxon>Ascomycota</taxon>
        <taxon>Pezizomycotina</taxon>
        <taxon>Leotiomycetes</taxon>
        <taxon>Helotiales</taxon>
        <taxon>Helotiales incertae sedis</taxon>
        <taxon>Amylocarpus</taxon>
    </lineage>
</organism>
<dbReference type="EMBL" id="MU251405">
    <property type="protein sequence ID" value="KAG9236522.1"/>
    <property type="molecule type" value="Genomic_DNA"/>
</dbReference>